<name>A0A0W0DA50_CANGB</name>
<dbReference type="PANTHER" id="PTHR28128">
    <property type="entry name" value="GOLGI APPARATUS MEMBRANE PROTEIN TVP15"/>
    <property type="match status" value="1"/>
</dbReference>
<dbReference type="EMBL" id="LLZZ01000152">
    <property type="protein sequence ID" value="KTA98731.1"/>
    <property type="molecule type" value="Genomic_DNA"/>
</dbReference>
<organism evidence="6 8">
    <name type="scientific">Candida glabrata</name>
    <name type="common">Yeast</name>
    <name type="synonym">Torulopsis glabrata</name>
    <dbReference type="NCBI Taxonomy" id="5478"/>
    <lineage>
        <taxon>Eukaryota</taxon>
        <taxon>Fungi</taxon>
        <taxon>Dikarya</taxon>
        <taxon>Ascomycota</taxon>
        <taxon>Saccharomycotina</taxon>
        <taxon>Saccharomycetes</taxon>
        <taxon>Saccharomycetales</taxon>
        <taxon>Saccharomycetaceae</taxon>
        <taxon>Nakaseomyces</taxon>
    </lineage>
</organism>
<dbReference type="InterPro" id="IPR013714">
    <property type="entry name" value="Golgi_TVP15"/>
</dbReference>
<dbReference type="GO" id="GO:0000139">
    <property type="term" value="C:Golgi membrane"/>
    <property type="evidence" value="ECO:0007669"/>
    <property type="project" value="EnsemblFungi"/>
</dbReference>
<comment type="caution">
    <text evidence="6">The sequence shown here is derived from an EMBL/GenBank/DDBJ whole genome shotgun (WGS) entry which is preliminary data.</text>
</comment>
<feature type="transmembrane region" description="Helical" evidence="5">
    <location>
        <begin position="37"/>
        <end position="55"/>
    </location>
</feature>
<reference evidence="6 8" key="1">
    <citation type="submission" date="2015-10" db="EMBL/GenBank/DDBJ databases">
        <title>Draft genomes sequences of Candida glabrata isolates 1A, 1B, 2A, 2B, 3A and 3B.</title>
        <authorList>
            <person name="Haavelsrud O.E."/>
            <person name="Gaustad P."/>
        </authorList>
    </citation>
    <scope>NUCLEOTIDE SEQUENCE [LARGE SCALE GENOMIC DNA]</scope>
    <source>
        <strain evidence="6">910700640</strain>
    </source>
</reference>
<sequence length="141" mass="15894">MDLPQKLIKYSNLFFGATTSLAAIGQLSYVFQQFGLFLLGLYALALTIPIIWLEFRVPPKLYKYASTYFSFLGRAIIYLLLSAMTMYGSLFNKLNAVLLMLTGLVYLFLHASSIIDEPENFKGQNASIALNDDIDDEEDII</sequence>
<evidence type="ECO:0000256" key="4">
    <source>
        <dbReference type="ARBA" id="ARBA00023136"/>
    </source>
</evidence>
<dbReference type="VEuPathDB" id="FungiDB:GVI51_L06149"/>
<gene>
    <name evidence="7" type="ORF">AO440_005090</name>
    <name evidence="6" type="ORF">AO440_005564</name>
</gene>
<dbReference type="GO" id="GO:0042802">
    <property type="term" value="F:identical protein binding"/>
    <property type="evidence" value="ECO:0007669"/>
    <property type="project" value="EnsemblFungi"/>
</dbReference>
<accession>A0A0W0DA50</accession>
<feature type="transmembrane region" description="Helical" evidence="5">
    <location>
        <begin position="12"/>
        <end position="31"/>
    </location>
</feature>
<evidence type="ECO:0000313" key="8">
    <source>
        <dbReference type="Proteomes" id="UP000054886"/>
    </source>
</evidence>
<dbReference type="OrthoDB" id="423534at2759"/>
<dbReference type="EMBL" id="LLZZ01000186">
    <property type="protein sequence ID" value="KTA95198.1"/>
    <property type="molecule type" value="Genomic_DNA"/>
</dbReference>
<proteinExistence type="predicted"/>
<keyword evidence="3 5" id="KW-1133">Transmembrane helix</keyword>
<keyword evidence="2 5" id="KW-0812">Transmembrane</keyword>
<dbReference type="Proteomes" id="UP000054886">
    <property type="component" value="Unassembled WGS sequence"/>
</dbReference>
<dbReference type="VEuPathDB" id="FungiDB:CAGL0L06292g"/>
<dbReference type="VEuPathDB" id="FungiDB:B1J91_L06292g"/>
<dbReference type="Pfam" id="PF08507">
    <property type="entry name" value="COPI_assoc"/>
    <property type="match status" value="1"/>
</dbReference>
<evidence type="ECO:0000256" key="1">
    <source>
        <dbReference type="ARBA" id="ARBA00004141"/>
    </source>
</evidence>
<dbReference type="OMA" id="MDYSDAF"/>
<feature type="transmembrane region" description="Helical" evidence="5">
    <location>
        <begin position="67"/>
        <end position="90"/>
    </location>
</feature>
<evidence type="ECO:0000313" key="7">
    <source>
        <dbReference type="EMBL" id="KTA98731.1"/>
    </source>
</evidence>
<evidence type="ECO:0000313" key="6">
    <source>
        <dbReference type="EMBL" id="KTA95198.1"/>
    </source>
</evidence>
<dbReference type="GO" id="GO:0016192">
    <property type="term" value="P:vesicle-mediated transport"/>
    <property type="evidence" value="ECO:0007669"/>
    <property type="project" value="EnsemblFungi"/>
</dbReference>
<dbReference type="AlphaFoldDB" id="A0A0W0DA50"/>
<feature type="transmembrane region" description="Helical" evidence="5">
    <location>
        <begin position="96"/>
        <end position="115"/>
    </location>
</feature>
<protein>
    <submittedName>
        <fullName evidence="6">Golgi apparatus membrane protein TVP15</fullName>
    </submittedName>
</protein>
<evidence type="ECO:0000256" key="3">
    <source>
        <dbReference type="ARBA" id="ARBA00022989"/>
    </source>
</evidence>
<dbReference type="PANTHER" id="PTHR28128:SF1">
    <property type="entry name" value="GOLGI APPARATUS MEMBRANE PROTEIN TVP15"/>
    <property type="match status" value="1"/>
</dbReference>
<evidence type="ECO:0000256" key="2">
    <source>
        <dbReference type="ARBA" id="ARBA00022692"/>
    </source>
</evidence>
<comment type="subcellular location">
    <subcellularLocation>
        <location evidence="1">Membrane</location>
        <topology evidence="1">Multi-pass membrane protein</topology>
    </subcellularLocation>
</comment>
<evidence type="ECO:0000256" key="5">
    <source>
        <dbReference type="SAM" id="Phobius"/>
    </source>
</evidence>
<dbReference type="VEuPathDB" id="FungiDB:GWK60_L08943"/>
<keyword evidence="4 5" id="KW-0472">Membrane</keyword>